<evidence type="ECO:0000313" key="1">
    <source>
        <dbReference type="EMBL" id="MBP2455686.1"/>
    </source>
</evidence>
<comment type="caution">
    <text evidence="1">The sequence shown here is derived from an EMBL/GenBank/DDBJ whole genome shotgun (WGS) entry which is preliminary data.</text>
</comment>
<gene>
    <name evidence="1" type="ORF">JOF57_005599</name>
</gene>
<accession>A0ABS5A2U0</accession>
<keyword evidence="2" id="KW-1185">Reference proteome</keyword>
<dbReference type="Proteomes" id="UP000694460">
    <property type="component" value="Unassembled WGS sequence"/>
</dbReference>
<dbReference type="RefSeq" id="WP_209922500.1">
    <property type="nucleotide sequence ID" value="NZ_JAGIOP010000002.1"/>
</dbReference>
<name>A0ABS5A2U0_9MYCO</name>
<reference evidence="1 2" key="1">
    <citation type="submission" date="2021-03" db="EMBL/GenBank/DDBJ databases">
        <title>Sequencing the genomes of 1000 actinobacteria strains.</title>
        <authorList>
            <person name="Klenk H.-P."/>
        </authorList>
    </citation>
    <scope>NUCLEOTIDE SEQUENCE [LARGE SCALE GENOMIC DNA]</scope>
    <source>
        <strain evidence="1 2">DSM 46713</strain>
    </source>
</reference>
<organism evidence="1 2">
    <name type="scientific">Mycolicibacterium lutetiense</name>
    <dbReference type="NCBI Taxonomy" id="1641992"/>
    <lineage>
        <taxon>Bacteria</taxon>
        <taxon>Bacillati</taxon>
        <taxon>Actinomycetota</taxon>
        <taxon>Actinomycetes</taxon>
        <taxon>Mycobacteriales</taxon>
        <taxon>Mycobacteriaceae</taxon>
        <taxon>Mycolicibacterium</taxon>
    </lineage>
</organism>
<evidence type="ECO:0000313" key="2">
    <source>
        <dbReference type="Proteomes" id="UP000694460"/>
    </source>
</evidence>
<protein>
    <submittedName>
        <fullName evidence="1">Uncharacterized protein</fullName>
    </submittedName>
</protein>
<dbReference type="EMBL" id="JAGIOP010000002">
    <property type="protein sequence ID" value="MBP2455686.1"/>
    <property type="molecule type" value="Genomic_DNA"/>
</dbReference>
<proteinExistence type="predicted"/>
<sequence length="58" mass="6451">MTVPDDNDAIADLLDRIHCALDMRPPERWTAAECQQVLNCLSELAATALRAELEEVGR</sequence>